<keyword evidence="1" id="KW-0472">Membrane</keyword>
<dbReference type="InterPro" id="IPR043941">
    <property type="entry name" value="EMC6-arch"/>
</dbReference>
<dbReference type="EMBL" id="JNFH02000061">
    <property type="protein sequence ID" value="KDS91629.1"/>
    <property type="molecule type" value="Genomic_DNA"/>
</dbReference>
<reference evidence="2 3" key="1">
    <citation type="journal article" date="2015" name="Genome Announc.">
        <title>Draft genome sequence of a Halorubrum H3 strain isolated from the burlinskoye salt lake (Altai Krai, Russia).</title>
        <authorList>
            <person name="Rozanov A.S."/>
            <person name="Bryanskaya A.V."/>
            <person name="Malup T.K."/>
            <person name="Kotenko A.V."/>
            <person name="Peltek S.E."/>
        </authorList>
    </citation>
    <scope>NUCLEOTIDE SEQUENCE [LARGE SCALE GENOMIC DNA]</scope>
    <source>
        <strain evidence="2 3">H3</strain>
    </source>
</reference>
<dbReference type="RefSeq" id="WP_050025966.1">
    <property type="nucleotide sequence ID" value="NZ_JNFH02000061.1"/>
</dbReference>
<dbReference type="Proteomes" id="UP000053331">
    <property type="component" value="Unassembled WGS sequence"/>
</dbReference>
<feature type="transmembrane region" description="Helical" evidence="1">
    <location>
        <begin position="74"/>
        <end position="93"/>
    </location>
</feature>
<name>A0A081EW41_9EURY</name>
<dbReference type="Pfam" id="PF19094">
    <property type="entry name" value="EMC6_arch"/>
    <property type="match status" value="1"/>
</dbReference>
<proteinExistence type="predicted"/>
<keyword evidence="1" id="KW-1133">Transmembrane helix</keyword>
<evidence type="ECO:0000313" key="2">
    <source>
        <dbReference type="EMBL" id="KDS91629.1"/>
    </source>
</evidence>
<gene>
    <name evidence="2" type="ORF">FK85_21570</name>
</gene>
<keyword evidence="1" id="KW-0812">Transmembrane</keyword>
<dbReference type="OrthoDB" id="50040at2157"/>
<evidence type="ECO:0000256" key="1">
    <source>
        <dbReference type="SAM" id="Phobius"/>
    </source>
</evidence>
<protein>
    <submittedName>
        <fullName evidence="2">Uncharacterized protein</fullName>
    </submittedName>
</protein>
<feature type="transmembrane region" description="Helical" evidence="1">
    <location>
        <begin position="12"/>
        <end position="36"/>
    </location>
</feature>
<accession>A0A081EW41</accession>
<sequence>MSDDSGITGHTRSVVVTTICCLAGIAAGVVSAAYVGTEPVDAASTTIVLVMGAFVLAQYPLYKAIGVGDFGAKDNLYVAFLTFTLWFISYTVLATSGVELVV</sequence>
<organism evidence="2 3">
    <name type="scientific">Halorubrum saccharovorum</name>
    <dbReference type="NCBI Taxonomy" id="2248"/>
    <lineage>
        <taxon>Archaea</taxon>
        <taxon>Methanobacteriati</taxon>
        <taxon>Methanobacteriota</taxon>
        <taxon>Stenosarchaea group</taxon>
        <taxon>Halobacteria</taxon>
        <taxon>Halobacteriales</taxon>
        <taxon>Haloferacaceae</taxon>
        <taxon>Halorubrum</taxon>
    </lineage>
</organism>
<evidence type="ECO:0000313" key="3">
    <source>
        <dbReference type="Proteomes" id="UP000053331"/>
    </source>
</evidence>
<keyword evidence="3" id="KW-1185">Reference proteome</keyword>
<comment type="caution">
    <text evidence="2">The sequence shown here is derived from an EMBL/GenBank/DDBJ whole genome shotgun (WGS) entry which is preliminary data.</text>
</comment>
<dbReference type="AlphaFoldDB" id="A0A081EW41"/>
<feature type="transmembrane region" description="Helical" evidence="1">
    <location>
        <begin position="42"/>
        <end position="62"/>
    </location>
</feature>